<dbReference type="CDD" id="cd16936">
    <property type="entry name" value="HATPase_RsbW-like"/>
    <property type="match status" value="1"/>
</dbReference>
<organism evidence="3 4">
    <name type="scientific">Amycolatopsis dongchuanensis</name>
    <dbReference type="NCBI Taxonomy" id="1070866"/>
    <lineage>
        <taxon>Bacteria</taxon>
        <taxon>Bacillati</taxon>
        <taxon>Actinomycetota</taxon>
        <taxon>Actinomycetes</taxon>
        <taxon>Pseudonocardiales</taxon>
        <taxon>Pseudonocardiaceae</taxon>
        <taxon>Amycolatopsis</taxon>
    </lineage>
</organism>
<keyword evidence="4" id="KW-1185">Reference proteome</keyword>
<dbReference type="InterPro" id="IPR050267">
    <property type="entry name" value="Anti-sigma-factor_SerPK"/>
</dbReference>
<evidence type="ECO:0000313" key="4">
    <source>
        <dbReference type="Proteomes" id="UP001500192"/>
    </source>
</evidence>
<dbReference type="InterPro" id="IPR002645">
    <property type="entry name" value="STAS_dom"/>
</dbReference>
<comment type="caution">
    <text evidence="3">The sequence shown here is derived from an EMBL/GenBank/DDBJ whole genome shotgun (WGS) entry which is preliminary data.</text>
</comment>
<keyword evidence="1" id="KW-0418">Kinase</keyword>
<dbReference type="PROSITE" id="PS50801">
    <property type="entry name" value="STAS"/>
    <property type="match status" value="1"/>
</dbReference>
<dbReference type="PANTHER" id="PTHR35526">
    <property type="entry name" value="ANTI-SIGMA-F FACTOR RSBW-RELATED"/>
    <property type="match status" value="1"/>
</dbReference>
<accession>A0ABP8VRQ5</accession>
<name>A0ABP8VRQ5_9PSEU</name>
<dbReference type="Proteomes" id="UP001500192">
    <property type="component" value="Unassembled WGS sequence"/>
</dbReference>
<dbReference type="InterPro" id="IPR003594">
    <property type="entry name" value="HATPase_dom"/>
</dbReference>
<evidence type="ECO:0000256" key="1">
    <source>
        <dbReference type="ARBA" id="ARBA00022527"/>
    </source>
</evidence>
<dbReference type="Pfam" id="PF13581">
    <property type="entry name" value="HATPase_c_2"/>
    <property type="match status" value="1"/>
</dbReference>
<gene>
    <name evidence="3" type="ORF">GCM10023214_73230</name>
</gene>
<dbReference type="InterPro" id="IPR036890">
    <property type="entry name" value="HATPase_C_sf"/>
</dbReference>
<protein>
    <recommendedName>
        <fullName evidence="2">STAS domain-containing protein</fullName>
    </recommendedName>
</protein>
<dbReference type="PANTHER" id="PTHR35526:SF3">
    <property type="entry name" value="ANTI-SIGMA-F FACTOR RSBW"/>
    <property type="match status" value="1"/>
</dbReference>
<evidence type="ECO:0000313" key="3">
    <source>
        <dbReference type="EMBL" id="GAA4668404.1"/>
    </source>
</evidence>
<dbReference type="EMBL" id="BAABIB010000159">
    <property type="protein sequence ID" value="GAA4668404.1"/>
    <property type="molecule type" value="Genomic_DNA"/>
</dbReference>
<dbReference type="SUPFAM" id="SSF55874">
    <property type="entry name" value="ATPase domain of HSP90 chaperone/DNA topoisomerase II/histidine kinase"/>
    <property type="match status" value="1"/>
</dbReference>
<dbReference type="InterPro" id="IPR036513">
    <property type="entry name" value="STAS_dom_sf"/>
</dbReference>
<dbReference type="SUPFAM" id="SSF52091">
    <property type="entry name" value="SpoIIaa-like"/>
    <property type="match status" value="1"/>
</dbReference>
<feature type="domain" description="STAS" evidence="2">
    <location>
        <begin position="22"/>
        <end position="132"/>
    </location>
</feature>
<evidence type="ECO:0000259" key="2">
    <source>
        <dbReference type="PROSITE" id="PS50801"/>
    </source>
</evidence>
<keyword evidence="1" id="KW-0723">Serine/threonine-protein kinase</keyword>
<dbReference type="Gene3D" id="3.30.750.24">
    <property type="entry name" value="STAS domain"/>
    <property type="match status" value="1"/>
</dbReference>
<reference evidence="4" key="1">
    <citation type="journal article" date="2019" name="Int. J. Syst. Evol. Microbiol.">
        <title>The Global Catalogue of Microorganisms (GCM) 10K type strain sequencing project: providing services to taxonomists for standard genome sequencing and annotation.</title>
        <authorList>
            <consortium name="The Broad Institute Genomics Platform"/>
            <consortium name="The Broad Institute Genome Sequencing Center for Infectious Disease"/>
            <person name="Wu L."/>
            <person name="Ma J."/>
        </authorList>
    </citation>
    <scope>NUCLEOTIDE SEQUENCE [LARGE SCALE GENOMIC DNA]</scope>
    <source>
        <strain evidence="4">JCM 18054</strain>
    </source>
</reference>
<keyword evidence="1" id="KW-0808">Transferase</keyword>
<dbReference type="Pfam" id="PF01740">
    <property type="entry name" value="STAS"/>
    <property type="match status" value="1"/>
</dbReference>
<dbReference type="Gene3D" id="3.30.565.10">
    <property type="entry name" value="Histidine kinase-like ATPase, C-terminal domain"/>
    <property type="match status" value="1"/>
</dbReference>
<proteinExistence type="predicted"/>
<sequence>MGTYNGIRLQPGSDPMNEADRIQVAHEELDGCLVANLDGVLDTHTYGHIRDSLLKLALEEPRAVVAQVDDLQIRSEPLLSVFSSVWLRVNHWPDVPVFLVATDPAKRRSITGSAVSKFVPVYATTVEAVGAAEKGPARKRRRAVYPPVLMCSAAARAFVRETCRDWQLDAWTSDALCIASELVENAIEHAGTELELRLELRRGMLTIAVRDGSPAEAVLRQGNQGQPVGYGLQIIADLAKVWGCAPDLRGGKVTWAVLTTGPRWFEKFPAWQAPSRP</sequence>